<feature type="binding site" evidence="13">
    <location>
        <begin position="9"/>
        <end position="11"/>
    </location>
    <ligand>
        <name>FMN</name>
        <dbReference type="ChEBI" id="CHEBI:58210"/>
    </ligand>
</feature>
<dbReference type="Proteomes" id="UP000651482">
    <property type="component" value="Unassembled WGS sequence"/>
</dbReference>
<evidence type="ECO:0000313" key="15">
    <source>
        <dbReference type="EMBL" id="MBC8534045.1"/>
    </source>
</evidence>
<dbReference type="SUPFAM" id="SSF51395">
    <property type="entry name" value="FMN-linked oxidoreductases"/>
    <property type="match status" value="1"/>
</dbReference>
<feature type="binding site" evidence="13">
    <location>
        <position position="164"/>
    </location>
    <ligand>
        <name>FMN</name>
        <dbReference type="ChEBI" id="CHEBI:58210"/>
    </ligand>
</feature>
<dbReference type="InterPro" id="IPR035587">
    <property type="entry name" value="DUS-like_FMN-bd"/>
</dbReference>
<evidence type="ECO:0000256" key="10">
    <source>
        <dbReference type="ARBA" id="ARBA00048802"/>
    </source>
</evidence>
<organism evidence="15 16">
    <name type="scientific">Yeguia hominis</name>
    <dbReference type="NCBI Taxonomy" id="2763662"/>
    <lineage>
        <taxon>Bacteria</taxon>
        <taxon>Bacillati</taxon>
        <taxon>Bacillota</taxon>
        <taxon>Clostridia</taxon>
        <taxon>Eubacteriales</taxon>
        <taxon>Yeguiaceae</taxon>
        <taxon>Yeguia</taxon>
    </lineage>
</organism>
<feature type="binding site" evidence="13">
    <location>
        <position position="134"/>
    </location>
    <ligand>
        <name>FMN</name>
        <dbReference type="ChEBI" id="CHEBI:58210"/>
    </ligand>
</feature>
<dbReference type="EC" id="1.3.1.-" evidence="11"/>
<dbReference type="AlphaFoldDB" id="A0A926DBQ1"/>
<evidence type="ECO:0000256" key="12">
    <source>
        <dbReference type="PIRSR" id="PIRSR006621-1"/>
    </source>
</evidence>
<name>A0A926DBQ1_9FIRM</name>
<keyword evidence="7" id="KW-0694">RNA-binding</keyword>
<keyword evidence="13" id="KW-0547">Nucleotide-binding</keyword>
<sequence>MNRKLALAPMAGVTDHAFRALCISFGADYCVTEMVSAKAMQNKDRKSLRLAALAPDEHPAAIQLFGDDPEALAFSAKRVAALYAPEAIDLNMGCPAPKIAAGGGGVSLMRNPKLCGALVAAVKKSVPELPVTVKIRSGWDDTEKNAVEVALRCEAAGAAAVAVHGRTRAQMYRPPADLEIIRAVVDALEIPVIGNGDVTDGPSAARMFDETGCRMVMIGRAALGKPWIFKEIAAYLSNSEYTPPSISERMKIMEQHIETMCHEKGERIAMREARKHIGWYLAGLRGAAAFRRRAVALCELRELHPLVQDILKENPDQ</sequence>
<dbReference type="PANTHER" id="PTHR45846:SF1">
    <property type="entry name" value="TRNA-DIHYDROURIDINE(47) SYNTHASE [NAD(P)(+)]-LIKE"/>
    <property type="match status" value="1"/>
</dbReference>
<evidence type="ECO:0000256" key="2">
    <source>
        <dbReference type="ARBA" id="ARBA00022555"/>
    </source>
</evidence>
<comment type="function">
    <text evidence="1 11">Catalyzes the synthesis of 5,6-dihydrouridine (D), a modified base found in the D-loop of most tRNAs, via the reduction of the C5-C6 double bond in target uridines.</text>
</comment>
<dbReference type="InterPro" id="IPR004652">
    <property type="entry name" value="DusB-like"/>
</dbReference>
<keyword evidence="16" id="KW-1185">Reference proteome</keyword>
<evidence type="ECO:0000256" key="9">
    <source>
        <dbReference type="ARBA" id="ARBA00048205"/>
    </source>
</evidence>
<dbReference type="PANTHER" id="PTHR45846">
    <property type="entry name" value="TRNA-DIHYDROURIDINE(47) SYNTHASE [NAD(P)(+)]-LIKE"/>
    <property type="match status" value="1"/>
</dbReference>
<feature type="binding site" evidence="13">
    <location>
        <begin position="219"/>
        <end position="220"/>
    </location>
    <ligand>
        <name>FMN</name>
        <dbReference type="ChEBI" id="CHEBI:58210"/>
    </ligand>
</feature>
<evidence type="ECO:0000256" key="5">
    <source>
        <dbReference type="ARBA" id="ARBA00022694"/>
    </source>
</evidence>
<dbReference type="EMBL" id="JACRSN010000011">
    <property type="protein sequence ID" value="MBC8534045.1"/>
    <property type="molecule type" value="Genomic_DNA"/>
</dbReference>
<dbReference type="GO" id="GO:0000049">
    <property type="term" value="F:tRNA binding"/>
    <property type="evidence" value="ECO:0007669"/>
    <property type="project" value="UniProtKB-KW"/>
</dbReference>
<evidence type="ECO:0000256" key="11">
    <source>
        <dbReference type="PIRNR" id="PIRNR006621"/>
    </source>
</evidence>
<comment type="catalytic activity">
    <reaction evidence="9">
        <text>a 5,6-dihydrouridine in tRNA + NADP(+) = a uridine in tRNA + NADPH + H(+)</text>
        <dbReference type="Rhea" id="RHEA:23624"/>
        <dbReference type="Rhea" id="RHEA-COMP:13339"/>
        <dbReference type="Rhea" id="RHEA-COMP:13887"/>
        <dbReference type="ChEBI" id="CHEBI:15378"/>
        <dbReference type="ChEBI" id="CHEBI:57783"/>
        <dbReference type="ChEBI" id="CHEBI:58349"/>
        <dbReference type="ChEBI" id="CHEBI:65315"/>
        <dbReference type="ChEBI" id="CHEBI:74443"/>
    </reaction>
</comment>
<comment type="caution">
    <text evidence="15">The sequence shown here is derived from an EMBL/GenBank/DDBJ whole genome shotgun (WGS) entry which is preliminary data.</text>
</comment>
<evidence type="ECO:0000256" key="7">
    <source>
        <dbReference type="ARBA" id="ARBA00022884"/>
    </source>
</evidence>
<evidence type="ECO:0000256" key="3">
    <source>
        <dbReference type="ARBA" id="ARBA00022630"/>
    </source>
</evidence>
<dbReference type="PIRSF" id="PIRSF006621">
    <property type="entry name" value="Dus"/>
    <property type="match status" value="1"/>
</dbReference>
<keyword evidence="3 11" id="KW-0285">Flavoprotein</keyword>
<keyword evidence="8 11" id="KW-0560">Oxidoreductase</keyword>
<evidence type="ECO:0000256" key="6">
    <source>
        <dbReference type="ARBA" id="ARBA00022857"/>
    </source>
</evidence>
<comment type="similarity">
    <text evidence="11">Belongs to the dus family.</text>
</comment>
<accession>A0A926DBQ1</accession>
<keyword evidence="4 11" id="KW-0288">FMN</keyword>
<dbReference type="Pfam" id="PF01207">
    <property type="entry name" value="Dus"/>
    <property type="match status" value="1"/>
</dbReference>
<dbReference type="InterPro" id="IPR001269">
    <property type="entry name" value="DUS_fam"/>
</dbReference>
<dbReference type="InterPro" id="IPR013785">
    <property type="entry name" value="Aldolase_TIM"/>
</dbReference>
<dbReference type="InterPro" id="IPR024036">
    <property type="entry name" value="tRNA-dHydroUridine_Synthase_C"/>
</dbReference>
<dbReference type="CDD" id="cd02801">
    <property type="entry name" value="DUS_like_FMN"/>
    <property type="match status" value="1"/>
</dbReference>
<keyword evidence="6" id="KW-0521">NADP</keyword>
<gene>
    <name evidence="15" type="primary">dusB</name>
    <name evidence="15" type="ORF">IAG03_08530</name>
</gene>
<dbReference type="Gene3D" id="3.20.20.70">
    <property type="entry name" value="Aldolase class I"/>
    <property type="match status" value="1"/>
</dbReference>
<keyword evidence="5 11" id="KW-0819">tRNA processing</keyword>
<dbReference type="Gene3D" id="1.10.1200.80">
    <property type="entry name" value="Putative flavin oxidoreducatase, domain 2"/>
    <property type="match status" value="1"/>
</dbReference>
<comment type="catalytic activity">
    <reaction evidence="10">
        <text>a 5,6-dihydrouridine in tRNA + NAD(+) = a uridine in tRNA + NADH + H(+)</text>
        <dbReference type="Rhea" id="RHEA:54452"/>
        <dbReference type="Rhea" id="RHEA-COMP:13339"/>
        <dbReference type="Rhea" id="RHEA-COMP:13887"/>
        <dbReference type="ChEBI" id="CHEBI:15378"/>
        <dbReference type="ChEBI" id="CHEBI:57540"/>
        <dbReference type="ChEBI" id="CHEBI:57945"/>
        <dbReference type="ChEBI" id="CHEBI:65315"/>
        <dbReference type="ChEBI" id="CHEBI:74443"/>
    </reaction>
</comment>
<comment type="cofactor">
    <cofactor evidence="11 13">
        <name>FMN</name>
        <dbReference type="ChEBI" id="CHEBI:58210"/>
    </cofactor>
</comment>
<feature type="binding site" evidence="13">
    <location>
        <position position="63"/>
    </location>
    <ligand>
        <name>FMN</name>
        <dbReference type="ChEBI" id="CHEBI:58210"/>
    </ligand>
</feature>
<keyword evidence="2" id="KW-0820">tRNA-binding</keyword>
<feature type="active site" description="Proton donor" evidence="12">
    <location>
        <position position="94"/>
    </location>
</feature>
<feature type="domain" description="DUS-like FMN-binding" evidence="14">
    <location>
        <begin position="7"/>
        <end position="310"/>
    </location>
</feature>
<protein>
    <recommendedName>
        <fullName evidence="11">tRNA-dihydrouridine synthase</fullName>
        <ecNumber evidence="11">1.3.1.-</ecNumber>
    </recommendedName>
</protein>
<dbReference type="GO" id="GO:0017150">
    <property type="term" value="F:tRNA dihydrouridine synthase activity"/>
    <property type="evidence" value="ECO:0007669"/>
    <property type="project" value="InterPro"/>
</dbReference>
<evidence type="ECO:0000256" key="4">
    <source>
        <dbReference type="ARBA" id="ARBA00022643"/>
    </source>
</evidence>
<evidence type="ECO:0000259" key="14">
    <source>
        <dbReference type="Pfam" id="PF01207"/>
    </source>
</evidence>
<dbReference type="NCBIfam" id="TIGR00737">
    <property type="entry name" value="nifR3_yhdG"/>
    <property type="match status" value="1"/>
</dbReference>
<evidence type="ECO:0000256" key="13">
    <source>
        <dbReference type="PIRSR" id="PIRSR006621-2"/>
    </source>
</evidence>
<evidence type="ECO:0000313" key="16">
    <source>
        <dbReference type="Proteomes" id="UP000651482"/>
    </source>
</evidence>
<evidence type="ECO:0000256" key="8">
    <source>
        <dbReference type="ARBA" id="ARBA00023002"/>
    </source>
</evidence>
<dbReference type="GO" id="GO:0050660">
    <property type="term" value="F:flavin adenine dinucleotide binding"/>
    <property type="evidence" value="ECO:0007669"/>
    <property type="project" value="InterPro"/>
</dbReference>
<proteinExistence type="inferred from homology"/>
<reference evidence="15" key="1">
    <citation type="submission" date="2020-08" db="EMBL/GenBank/DDBJ databases">
        <title>Genome public.</title>
        <authorList>
            <person name="Liu C."/>
            <person name="Sun Q."/>
        </authorList>
    </citation>
    <scope>NUCLEOTIDE SEQUENCE</scope>
    <source>
        <strain evidence="15">NSJ-40</strain>
    </source>
</reference>
<evidence type="ECO:0000256" key="1">
    <source>
        <dbReference type="ARBA" id="ARBA00002790"/>
    </source>
</evidence>